<comment type="caution">
    <text evidence="2">The sequence shown here is derived from an EMBL/GenBank/DDBJ whole genome shotgun (WGS) entry which is preliminary data.</text>
</comment>
<proteinExistence type="predicted"/>
<feature type="compositionally biased region" description="Basic and acidic residues" evidence="1">
    <location>
        <begin position="241"/>
        <end position="257"/>
    </location>
</feature>
<gene>
    <name evidence="2" type="ORF">Acr_23g0021680</name>
</gene>
<evidence type="ECO:0000256" key="1">
    <source>
        <dbReference type="SAM" id="MobiDB-lite"/>
    </source>
</evidence>
<feature type="compositionally biased region" description="Low complexity" evidence="1">
    <location>
        <begin position="169"/>
        <end position="189"/>
    </location>
</feature>
<evidence type="ECO:0000313" key="2">
    <source>
        <dbReference type="EMBL" id="GFZ13783.1"/>
    </source>
</evidence>
<dbReference type="PANTHER" id="PTHR33095:SF57">
    <property type="entry name" value="EXPRESSED PROTEIN"/>
    <property type="match status" value="1"/>
</dbReference>
<dbReference type="EMBL" id="BJWL01000023">
    <property type="protein sequence ID" value="GFZ13783.1"/>
    <property type="molecule type" value="Genomic_DNA"/>
</dbReference>
<dbReference type="InterPro" id="IPR012442">
    <property type="entry name" value="DUF1645_plant"/>
</dbReference>
<dbReference type="OrthoDB" id="667051at2759"/>
<protein>
    <submittedName>
        <fullName evidence="2">Stress response NST1-like protein</fullName>
    </submittedName>
</protein>
<evidence type="ECO:0000313" key="3">
    <source>
        <dbReference type="Proteomes" id="UP000585474"/>
    </source>
</evidence>
<feature type="region of interest" description="Disordered" evidence="1">
    <location>
        <begin position="158"/>
        <end position="190"/>
    </location>
</feature>
<feature type="region of interest" description="Disordered" evidence="1">
    <location>
        <begin position="223"/>
        <end position="257"/>
    </location>
</feature>
<organism evidence="2 3">
    <name type="scientific">Actinidia rufa</name>
    <dbReference type="NCBI Taxonomy" id="165716"/>
    <lineage>
        <taxon>Eukaryota</taxon>
        <taxon>Viridiplantae</taxon>
        <taxon>Streptophyta</taxon>
        <taxon>Embryophyta</taxon>
        <taxon>Tracheophyta</taxon>
        <taxon>Spermatophyta</taxon>
        <taxon>Magnoliopsida</taxon>
        <taxon>eudicotyledons</taxon>
        <taxon>Gunneridae</taxon>
        <taxon>Pentapetalae</taxon>
        <taxon>asterids</taxon>
        <taxon>Ericales</taxon>
        <taxon>Actinidiaceae</taxon>
        <taxon>Actinidia</taxon>
    </lineage>
</organism>
<reference evidence="2 3" key="1">
    <citation type="submission" date="2019-07" db="EMBL/GenBank/DDBJ databases">
        <title>De Novo Assembly of kiwifruit Actinidia rufa.</title>
        <authorList>
            <person name="Sugita-Konishi S."/>
            <person name="Sato K."/>
            <person name="Mori E."/>
            <person name="Abe Y."/>
            <person name="Kisaki G."/>
            <person name="Hamano K."/>
            <person name="Suezawa K."/>
            <person name="Otani M."/>
            <person name="Fukuda T."/>
            <person name="Manabe T."/>
            <person name="Gomi K."/>
            <person name="Tabuchi M."/>
            <person name="Akimitsu K."/>
            <person name="Kataoka I."/>
        </authorList>
    </citation>
    <scope>NUCLEOTIDE SEQUENCE [LARGE SCALE GENOMIC DNA]</scope>
    <source>
        <strain evidence="3">cv. Fuchu</strain>
    </source>
</reference>
<dbReference type="Proteomes" id="UP000585474">
    <property type="component" value="Unassembled WGS sequence"/>
</dbReference>
<accession>A0A7J0GSM2</accession>
<dbReference type="Pfam" id="PF07816">
    <property type="entry name" value="DUF1645"/>
    <property type="match status" value="1"/>
</dbReference>
<sequence>MLLLRHDNGGPQSTELDLLSPSHGDKFGAGESPHLIAEIDSKCSTPYVSATSSPERGPSGYFFSAPASPMHFVLSTASYSSSAKPTDFFSTVSGSFEFEFSSKFSPNDSSAGNGSMSSADELVLKRSLHKKARSMSPLRSAQFQWHDEKAIDGEDASLEVSENKQAGTSSIETPPSGSASSSRSSSSGRNSKKWIFLKDLLYRSKSEGRCNNKEKFWSSITFSSSGKEKKLISPSLTPSSSEKEKIREETERQKRNE</sequence>
<dbReference type="AlphaFoldDB" id="A0A7J0GSM2"/>
<keyword evidence="3" id="KW-1185">Reference proteome</keyword>
<name>A0A7J0GSM2_9ERIC</name>
<feature type="region of interest" description="Disordered" evidence="1">
    <location>
        <begin position="1"/>
        <end position="31"/>
    </location>
</feature>
<dbReference type="PANTHER" id="PTHR33095">
    <property type="entry name" value="OS07G0619500 PROTEIN"/>
    <property type="match status" value="1"/>
</dbReference>